<proteinExistence type="predicted"/>
<reference evidence="2" key="1">
    <citation type="journal article" date="2019" name="Sci. Rep.">
        <title>Draft genome of Tanacetum cinerariifolium, the natural source of mosquito coil.</title>
        <authorList>
            <person name="Yamashiro T."/>
            <person name="Shiraishi A."/>
            <person name="Satake H."/>
            <person name="Nakayama K."/>
        </authorList>
    </citation>
    <scope>NUCLEOTIDE SEQUENCE</scope>
</reference>
<dbReference type="InterPro" id="IPR043502">
    <property type="entry name" value="DNA/RNA_pol_sf"/>
</dbReference>
<comment type="caution">
    <text evidence="2">The sequence shown here is derived from an EMBL/GenBank/DDBJ whole genome shotgun (WGS) entry which is preliminary data.</text>
</comment>
<dbReference type="PANTHER" id="PTHR11439">
    <property type="entry name" value="GAG-POL-RELATED RETROTRANSPOSON"/>
    <property type="match status" value="1"/>
</dbReference>
<evidence type="ECO:0000259" key="1">
    <source>
        <dbReference type="Pfam" id="PF07727"/>
    </source>
</evidence>
<feature type="domain" description="Reverse transcriptase Ty1/copia-type" evidence="1">
    <location>
        <begin position="91"/>
        <end position="333"/>
    </location>
</feature>
<evidence type="ECO:0000313" key="2">
    <source>
        <dbReference type="EMBL" id="GFA18135.1"/>
    </source>
</evidence>
<gene>
    <name evidence="2" type="ORF">Tci_590107</name>
</gene>
<protein>
    <submittedName>
        <fullName evidence="2">Retrovirus-related Pol polyprotein from transposon TNT 1-94</fullName>
    </submittedName>
</protein>
<name>A0A699J7K4_TANCI</name>
<dbReference type="SUPFAM" id="SSF56672">
    <property type="entry name" value="DNA/RNA polymerases"/>
    <property type="match status" value="1"/>
</dbReference>
<sequence length="494" mass="56049">MFDEYLEPPRAERPDSPAQAVQVSVTSAGIVAEPHFMEDHNVAPVDNNLFVNVFAPEPHSEASSSGDISSTESPYWFQAMQDEIHEFDRHQVWVLVPQPDCVMIITLKWIYKVKLDEYGDVLKNKARLVAKGYRQEEGIDFEESFAPVARIEAIRIFIANAVSRNMTVYQMDVKMAFLNGELKEEVYVSQPEGFVDPDHSTHVYRLKKALYGLKQAPRAWYDTLSRFLLDNNFSKGAINPTLFTRKTGKHILLVQIYVDNIIFALTDPKDCDMFSNEMSSKFQMSMMGQMSFFLGLQVSQSPGGIFINQSKFALEILKKFGMDSCDSVDTPMVDRLKLDEDLSGILYAGYQAKPTKKHLEALKRVFRYLKGTINWGLWYPKDTAMVLTAYADADHAGCQDTKRSTSGSAQFLGDKLVSWSSKKQQSTAISTTEAEYIAMSGAIDLCCNNVQHSRSKHIDIYHHFIREQVERGVVELYFVSTDYQLADIFTKALP</sequence>
<dbReference type="PANTHER" id="PTHR11439:SF495">
    <property type="entry name" value="REVERSE TRANSCRIPTASE, RNA-DEPENDENT DNA POLYMERASE-RELATED"/>
    <property type="match status" value="1"/>
</dbReference>
<dbReference type="AlphaFoldDB" id="A0A699J7K4"/>
<dbReference type="Pfam" id="PF07727">
    <property type="entry name" value="RVT_2"/>
    <property type="match status" value="1"/>
</dbReference>
<dbReference type="CDD" id="cd09272">
    <property type="entry name" value="RNase_HI_RT_Ty1"/>
    <property type="match status" value="1"/>
</dbReference>
<organism evidence="2">
    <name type="scientific">Tanacetum cinerariifolium</name>
    <name type="common">Dalmatian daisy</name>
    <name type="synonym">Chrysanthemum cinerariifolium</name>
    <dbReference type="NCBI Taxonomy" id="118510"/>
    <lineage>
        <taxon>Eukaryota</taxon>
        <taxon>Viridiplantae</taxon>
        <taxon>Streptophyta</taxon>
        <taxon>Embryophyta</taxon>
        <taxon>Tracheophyta</taxon>
        <taxon>Spermatophyta</taxon>
        <taxon>Magnoliopsida</taxon>
        <taxon>eudicotyledons</taxon>
        <taxon>Gunneridae</taxon>
        <taxon>Pentapetalae</taxon>
        <taxon>asterids</taxon>
        <taxon>campanulids</taxon>
        <taxon>Asterales</taxon>
        <taxon>Asteraceae</taxon>
        <taxon>Asteroideae</taxon>
        <taxon>Anthemideae</taxon>
        <taxon>Anthemidinae</taxon>
        <taxon>Tanacetum</taxon>
    </lineage>
</organism>
<dbReference type="InterPro" id="IPR013103">
    <property type="entry name" value="RVT_2"/>
</dbReference>
<dbReference type="EMBL" id="BKCJ010381606">
    <property type="protein sequence ID" value="GFA18135.1"/>
    <property type="molecule type" value="Genomic_DNA"/>
</dbReference>
<accession>A0A699J7K4</accession>